<dbReference type="AlphaFoldDB" id="A0A9P5MZR6"/>
<organism evidence="1 2">
    <name type="scientific">Russula ochroleuca</name>
    <dbReference type="NCBI Taxonomy" id="152965"/>
    <lineage>
        <taxon>Eukaryota</taxon>
        <taxon>Fungi</taxon>
        <taxon>Dikarya</taxon>
        <taxon>Basidiomycota</taxon>
        <taxon>Agaricomycotina</taxon>
        <taxon>Agaricomycetes</taxon>
        <taxon>Russulales</taxon>
        <taxon>Russulaceae</taxon>
        <taxon>Russula</taxon>
    </lineage>
</organism>
<sequence>MPRVSGTELGMMAVDDCTDFKLRSCSSAATDPSTALTLSNRTDDGSARLAFITLMAEAETQVYDIGSDSKYSDIDDLSSDPDDSWRYLVDRGKIMKDQTQLNMLSPTQDDAAEDPGFSSIRQVNHNLHSHLPPGLQHDPGLLQENGGWLTVHIIAEEKKSLRCKDKTLNALSDEKKDKYQKVRAGVYPQGPTQTREGQVPSTRFKLGRICAVAETPPPPRRHDNITVSAIVDSVVTGRGRRRCRNGGKARQATIDDRQEQVGIALK</sequence>
<reference evidence="1" key="1">
    <citation type="submission" date="2019-10" db="EMBL/GenBank/DDBJ databases">
        <authorList>
            <consortium name="DOE Joint Genome Institute"/>
            <person name="Kuo A."/>
            <person name="Miyauchi S."/>
            <person name="Kiss E."/>
            <person name="Drula E."/>
            <person name="Kohler A."/>
            <person name="Sanchez-Garcia M."/>
            <person name="Andreopoulos B."/>
            <person name="Barry K.W."/>
            <person name="Bonito G."/>
            <person name="Buee M."/>
            <person name="Carver A."/>
            <person name="Chen C."/>
            <person name="Cichocki N."/>
            <person name="Clum A."/>
            <person name="Culley D."/>
            <person name="Crous P.W."/>
            <person name="Fauchery L."/>
            <person name="Girlanda M."/>
            <person name="Hayes R."/>
            <person name="Keri Z."/>
            <person name="LaButti K."/>
            <person name="Lipzen A."/>
            <person name="Lombard V."/>
            <person name="Magnuson J."/>
            <person name="Maillard F."/>
            <person name="Morin E."/>
            <person name="Murat C."/>
            <person name="Nolan M."/>
            <person name="Ohm R."/>
            <person name="Pangilinan J."/>
            <person name="Pereira M."/>
            <person name="Perotto S."/>
            <person name="Peter M."/>
            <person name="Riley R."/>
            <person name="Sitrit Y."/>
            <person name="Stielow B."/>
            <person name="Szollosi G."/>
            <person name="Zifcakova L."/>
            <person name="Stursova M."/>
            <person name="Spatafora J.W."/>
            <person name="Tedersoo L."/>
            <person name="Vaario L.-M."/>
            <person name="Yamada A."/>
            <person name="Yan M."/>
            <person name="Wang P."/>
            <person name="Xu J."/>
            <person name="Bruns T."/>
            <person name="Baldrian P."/>
            <person name="Vilgalys R."/>
            <person name="Henrissat B."/>
            <person name="Grigoriev I.V."/>
            <person name="Hibbett D."/>
            <person name="Nagy L.G."/>
            <person name="Martin F.M."/>
        </authorList>
    </citation>
    <scope>NUCLEOTIDE SEQUENCE</scope>
    <source>
        <strain evidence="1">Prilba</strain>
    </source>
</reference>
<comment type="caution">
    <text evidence="1">The sequence shown here is derived from an EMBL/GenBank/DDBJ whole genome shotgun (WGS) entry which is preliminary data.</text>
</comment>
<dbReference type="Proteomes" id="UP000759537">
    <property type="component" value="Unassembled WGS sequence"/>
</dbReference>
<gene>
    <name evidence="1" type="ORF">DFH94DRAFT_843819</name>
</gene>
<reference evidence="1" key="2">
    <citation type="journal article" date="2020" name="Nat. Commun.">
        <title>Large-scale genome sequencing of mycorrhizal fungi provides insights into the early evolution of symbiotic traits.</title>
        <authorList>
            <person name="Miyauchi S."/>
            <person name="Kiss E."/>
            <person name="Kuo A."/>
            <person name="Drula E."/>
            <person name="Kohler A."/>
            <person name="Sanchez-Garcia M."/>
            <person name="Morin E."/>
            <person name="Andreopoulos B."/>
            <person name="Barry K.W."/>
            <person name="Bonito G."/>
            <person name="Buee M."/>
            <person name="Carver A."/>
            <person name="Chen C."/>
            <person name="Cichocki N."/>
            <person name="Clum A."/>
            <person name="Culley D."/>
            <person name="Crous P.W."/>
            <person name="Fauchery L."/>
            <person name="Girlanda M."/>
            <person name="Hayes R.D."/>
            <person name="Keri Z."/>
            <person name="LaButti K."/>
            <person name="Lipzen A."/>
            <person name="Lombard V."/>
            <person name="Magnuson J."/>
            <person name="Maillard F."/>
            <person name="Murat C."/>
            <person name="Nolan M."/>
            <person name="Ohm R.A."/>
            <person name="Pangilinan J."/>
            <person name="Pereira M.F."/>
            <person name="Perotto S."/>
            <person name="Peter M."/>
            <person name="Pfister S."/>
            <person name="Riley R."/>
            <person name="Sitrit Y."/>
            <person name="Stielow J.B."/>
            <person name="Szollosi G."/>
            <person name="Zifcakova L."/>
            <person name="Stursova M."/>
            <person name="Spatafora J.W."/>
            <person name="Tedersoo L."/>
            <person name="Vaario L.M."/>
            <person name="Yamada A."/>
            <person name="Yan M."/>
            <person name="Wang P."/>
            <person name="Xu J."/>
            <person name="Bruns T."/>
            <person name="Baldrian P."/>
            <person name="Vilgalys R."/>
            <person name="Dunand C."/>
            <person name="Henrissat B."/>
            <person name="Grigoriev I.V."/>
            <person name="Hibbett D."/>
            <person name="Nagy L.G."/>
            <person name="Martin F.M."/>
        </authorList>
    </citation>
    <scope>NUCLEOTIDE SEQUENCE</scope>
    <source>
        <strain evidence="1">Prilba</strain>
    </source>
</reference>
<evidence type="ECO:0000313" key="2">
    <source>
        <dbReference type="Proteomes" id="UP000759537"/>
    </source>
</evidence>
<protein>
    <submittedName>
        <fullName evidence="1">Uncharacterized protein</fullName>
    </submittedName>
</protein>
<name>A0A9P5MZR6_9AGAM</name>
<proteinExistence type="predicted"/>
<dbReference type="EMBL" id="WHVB01000005">
    <property type="protein sequence ID" value="KAF8482745.1"/>
    <property type="molecule type" value="Genomic_DNA"/>
</dbReference>
<evidence type="ECO:0000313" key="1">
    <source>
        <dbReference type="EMBL" id="KAF8482745.1"/>
    </source>
</evidence>
<accession>A0A9P5MZR6</accession>
<keyword evidence="2" id="KW-1185">Reference proteome</keyword>